<reference evidence="3" key="1">
    <citation type="journal article" date="2013" name="Environ. Microbiol.">
        <title>Microbiota from the distal guts of lean and obese adolescents exhibit partial functional redundancy besides clear differences in community structure.</title>
        <authorList>
            <person name="Ferrer M."/>
            <person name="Ruiz A."/>
            <person name="Lanza F."/>
            <person name="Haange S.B."/>
            <person name="Oberbach A."/>
            <person name="Till H."/>
            <person name="Bargiela R."/>
            <person name="Campoy C."/>
            <person name="Segura M.T."/>
            <person name="Richter M."/>
            <person name="von Bergen M."/>
            <person name="Seifert J."/>
            <person name="Suarez A."/>
        </authorList>
    </citation>
    <scope>NUCLEOTIDE SEQUENCE</scope>
</reference>
<dbReference type="EMBL" id="AJWZ01005020">
    <property type="protein sequence ID" value="EKC63744.1"/>
    <property type="molecule type" value="Genomic_DNA"/>
</dbReference>
<evidence type="ECO:0000256" key="2">
    <source>
        <dbReference type="SAM" id="Phobius"/>
    </source>
</evidence>
<keyword evidence="2" id="KW-1133">Transmembrane helix</keyword>
<dbReference type="EMBL" id="AJWY01008779">
    <property type="protein sequence ID" value="EKC60261.1"/>
    <property type="molecule type" value="Genomic_DNA"/>
</dbReference>
<comment type="caution">
    <text evidence="3">The sequence shown here is derived from an EMBL/GenBank/DDBJ whole genome shotgun (WGS) entry which is preliminary data.</text>
</comment>
<keyword evidence="2" id="KW-0472">Membrane</keyword>
<keyword evidence="2" id="KW-0812">Transmembrane</keyword>
<keyword evidence="1" id="KW-0175">Coiled coil</keyword>
<evidence type="ECO:0000256" key="1">
    <source>
        <dbReference type="SAM" id="Coils"/>
    </source>
</evidence>
<evidence type="ECO:0000313" key="3">
    <source>
        <dbReference type="EMBL" id="EKC60261.1"/>
    </source>
</evidence>
<proteinExistence type="predicted"/>
<name>K1TLP9_9ZZZZ</name>
<accession>K1TLP9</accession>
<sequence>MSMTSELSASDVALLSGRNSNQNGDGFFGGNGAYWIIILFLFVFCGWGNNGWGGFGNRNGGQGSVMDGYVLTSDFANIERKIDNVNSGLCDGFYAQAQLTNGVQMQMANGFAQAELSRANQQTALMQQLNAMQAQAADCCCKTQTAIQGVNYNLATQACDTRNTIQSGVRDILDNANANARAVIDALTAQRIEAKDEKIAAQNQQIFGLQLAASQAAQNQYLVNTIRPCPVPAYTVANPFCCNQAQYCAG</sequence>
<dbReference type="AlphaFoldDB" id="K1TLP9"/>
<evidence type="ECO:0000313" key="4">
    <source>
        <dbReference type="EMBL" id="EKC63744.1"/>
    </source>
</evidence>
<feature type="coiled-coil region" evidence="1">
    <location>
        <begin position="177"/>
        <end position="204"/>
    </location>
</feature>
<gene>
    <name evidence="3" type="ORF">LEA_12957</name>
    <name evidence="4" type="ORF">OBE_07302</name>
</gene>
<protein>
    <submittedName>
        <fullName evidence="3">Uncharacterized protein</fullName>
    </submittedName>
</protein>
<feature type="transmembrane region" description="Helical" evidence="2">
    <location>
        <begin position="32"/>
        <end position="49"/>
    </location>
</feature>
<organism evidence="3">
    <name type="scientific">human gut metagenome</name>
    <dbReference type="NCBI Taxonomy" id="408170"/>
    <lineage>
        <taxon>unclassified sequences</taxon>
        <taxon>metagenomes</taxon>
        <taxon>organismal metagenomes</taxon>
    </lineage>
</organism>